<comment type="caution">
    <text evidence="2">The sequence shown here is derived from an EMBL/GenBank/DDBJ whole genome shotgun (WGS) entry which is preliminary data.</text>
</comment>
<organism evidence="2 3">
    <name type="scientific">Aldrovandia affinis</name>
    <dbReference type="NCBI Taxonomy" id="143900"/>
    <lineage>
        <taxon>Eukaryota</taxon>
        <taxon>Metazoa</taxon>
        <taxon>Chordata</taxon>
        <taxon>Craniata</taxon>
        <taxon>Vertebrata</taxon>
        <taxon>Euteleostomi</taxon>
        <taxon>Actinopterygii</taxon>
        <taxon>Neopterygii</taxon>
        <taxon>Teleostei</taxon>
        <taxon>Notacanthiformes</taxon>
        <taxon>Halosauridae</taxon>
        <taxon>Aldrovandia</taxon>
    </lineage>
</organism>
<feature type="compositionally biased region" description="Polar residues" evidence="1">
    <location>
        <begin position="1"/>
        <end position="10"/>
    </location>
</feature>
<feature type="non-terminal residue" evidence="2">
    <location>
        <position position="1"/>
    </location>
</feature>
<accession>A0AAD7VZZ9</accession>
<feature type="compositionally biased region" description="Polar residues" evidence="1">
    <location>
        <begin position="81"/>
        <end position="97"/>
    </location>
</feature>
<evidence type="ECO:0000313" key="3">
    <source>
        <dbReference type="Proteomes" id="UP001221898"/>
    </source>
</evidence>
<sequence length="97" mass="10986">RNPRSLSTETPGHYRQKHQVTIARNPRSLSPETPGHYRQKPQVTIARNPRSLSPETPGHYRQKPRIPSKSCLRETLCPGEPSSSDTQWTHLPTTPSP</sequence>
<proteinExistence type="predicted"/>
<evidence type="ECO:0000313" key="2">
    <source>
        <dbReference type="EMBL" id="KAJ8366909.1"/>
    </source>
</evidence>
<dbReference type="Proteomes" id="UP001221898">
    <property type="component" value="Unassembled WGS sequence"/>
</dbReference>
<protein>
    <submittedName>
        <fullName evidence="2">Uncharacterized protein</fullName>
    </submittedName>
</protein>
<dbReference type="AlphaFoldDB" id="A0AAD7VZZ9"/>
<evidence type="ECO:0000256" key="1">
    <source>
        <dbReference type="SAM" id="MobiDB-lite"/>
    </source>
</evidence>
<feature type="region of interest" description="Disordered" evidence="1">
    <location>
        <begin position="1"/>
        <end position="97"/>
    </location>
</feature>
<gene>
    <name evidence="2" type="ORF">AAFF_G00336790</name>
</gene>
<dbReference type="EMBL" id="JAINUG010000528">
    <property type="protein sequence ID" value="KAJ8366909.1"/>
    <property type="molecule type" value="Genomic_DNA"/>
</dbReference>
<name>A0AAD7VZZ9_9TELE</name>
<reference evidence="2" key="1">
    <citation type="journal article" date="2023" name="Science">
        <title>Genome structures resolve the early diversification of teleost fishes.</title>
        <authorList>
            <person name="Parey E."/>
            <person name="Louis A."/>
            <person name="Montfort J."/>
            <person name="Bouchez O."/>
            <person name="Roques C."/>
            <person name="Iampietro C."/>
            <person name="Lluch J."/>
            <person name="Castinel A."/>
            <person name="Donnadieu C."/>
            <person name="Desvignes T."/>
            <person name="Floi Bucao C."/>
            <person name="Jouanno E."/>
            <person name="Wen M."/>
            <person name="Mejri S."/>
            <person name="Dirks R."/>
            <person name="Jansen H."/>
            <person name="Henkel C."/>
            <person name="Chen W.J."/>
            <person name="Zahm M."/>
            <person name="Cabau C."/>
            <person name="Klopp C."/>
            <person name="Thompson A.W."/>
            <person name="Robinson-Rechavi M."/>
            <person name="Braasch I."/>
            <person name="Lecointre G."/>
            <person name="Bobe J."/>
            <person name="Postlethwait J.H."/>
            <person name="Berthelot C."/>
            <person name="Roest Crollius H."/>
            <person name="Guiguen Y."/>
        </authorList>
    </citation>
    <scope>NUCLEOTIDE SEQUENCE</scope>
    <source>
        <strain evidence="2">NC1722</strain>
    </source>
</reference>
<keyword evidence="3" id="KW-1185">Reference proteome</keyword>